<evidence type="ECO:0000313" key="2">
    <source>
        <dbReference type="EMBL" id="MFC4865155.1"/>
    </source>
</evidence>
<dbReference type="EMBL" id="JBHSIY010000001">
    <property type="protein sequence ID" value="MFC4865155.1"/>
    <property type="molecule type" value="Genomic_DNA"/>
</dbReference>
<keyword evidence="3" id="KW-1185">Reference proteome</keyword>
<dbReference type="RefSeq" id="WP_344142663.1">
    <property type="nucleotide sequence ID" value="NZ_BAAAQI010000005.1"/>
</dbReference>
<dbReference type="Proteomes" id="UP001595858">
    <property type="component" value="Unassembled WGS sequence"/>
</dbReference>
<feature type="domain" description="Transposase IS4-like" evidence="1">
    <location>
        <begin position="107"/>
        <end position="277"/>
    </location>
</feature>
<protein>
    <submittedName>
        <fullName evidence="2">Transposase</fullName>
    </submittedName>
</protein>
<dbReference type="InterPro" id="IPR002559">
    <property type="entry name" value="Transposase_11"/>
</dbReference>
<proteinExistence type="predicted"/>
<accession>A0ABV9SIB0</accession>
<evidence type="ECO:0000313" key="3">
    <source>
        <dbReference type="Proteomes" id="UP001595858"/>
    </source>
</evidence>
<gene>
    <name evidence="2" type="ORF">ACFPCZ_00805</name>
</gene>
<sequence>MKTNLDALLTALYVHLDDDVLPAPRPRRGPGRPPALTDAELVCVAVAQVLLRYNDERHWLRAAPARVGHLFPRLIDQSEYNRRLRDLGHVLFTTALRLARALPSYADSLRLMDGTPVRCGASRTTVQRSEMGEIAGYGRDVSHHAFYWGAKLMLITTAEGAVCAFSLANPKELDERAQALHLLHAHRCAPGDCPIVCDKGFSGAATEAAAAELGHVLIRPAREDEPRPAVTVFPSWLRQRIEAIIWTLKNQLGLERHAARTTEGLWARTCQRILALNTAIWHNWLIDAPVKRSLIAYDH</sequence>
<comment type="caution">
    <text evidence="2">The sequence shown here is derived from an EMBL/GenBank/DDBJ whole genome shotgun (WGS) entry which is preliminary data.</text>
</comment>
<reference evidence="3" key="1">
    <citation type="journal article" date="2019" name="Int. J. Syst. Evol. Microbiol.">
        <title>The Global Catalogue of Microorganisms (GCM) 10K type strain sequencing project: providing services to taxonomists for standard genome sequencing and annotation.</title>
        <authorList>
            <consortium name="The Broad Institute Genomics Platform"/>
            <consortium name="The Broad Institute Genome Sequencing Center for Infectious Disease"/>
            <person name="Wu L."/>
            <person name="Ma J."/>
        </authorList>
    </citation>
    <scope>NUCLEOTIDE SEQUENCE [LARGE SCALE GENOMIC DNA]</scope>
    <source>
        <strain evidence="3">CGMCC 4.7304</strain>
    </source>
</reference>
<name>A0ABV9SIB0_9ACTN</name>
<dbReference type="Pfam" id="PF01609">
    <property type="entry name" value="DDE_Tnp_1"/>
    <property type="match status" value="1"/>
</dbReference>
<evidence type="ECO:0000259" key="1">
    <source>
        <dbReference type="Pfam" id="PF01609"/>
    </source>
</evidence>
<organism evidence="2 3">
    <name type="scientific">Streptomonospora arabica</name>
    <dbReference type="NCBI Taxonomy" id="412417"/>
    <lineage>
        <taxon>Bacteria</taxon>
        <taxon>Bacillati</taxon>
        <taxon>Actinomycetota</taxon>
        <taxon>Actinomycetes</taxon>
        <taxon>Streptosporangiales</taxon>
        <taxon>Nocardiopsidaceae</taxon>
        <taxon>Streptomonospora</taxon>
    </lineage>
</organism>